<proteinExistence type="predicted"/>
<organism evidence="1 2">
    <name type="scientific">Flemingia macrophylla</name>
    <dbReference type="NCBI Taxonomy" id="520843"/>
    <lineage>
        <taxon>Eukaryota</taxon>
        <taxon>Viridiplantae</taxon>
        <taxon>Streptophyta</taxon>
        <taxon>Embryophyta</taxon>
        <taxon>Tracheophyta</taxon>
        <taxon>Spermatophyta</taxon>
        <taxon>Magnoliopsida</taxon>
        <taxon>eudicotyledons</taxon>
        <taxon>Gunneridae</taxon>
        <taxon>Pentapetalae</taxon>
        <taxon>rosids</taxon>
        <taxon>fabids</taxon>
        <taxon>Fabales</taxon>
        <taxon>Fabaceae</taxon>
        <taxon>Papilionoideae</taxon>
        <taxon>50 kb inversion clade</taxon>
        <taxon>NPAAA clade</taxon>
        <taxon>indigoferoid/millettioid clade</taxon>
        <taxon>Phaseoleae</taxon>
        <taxon>Flemingia</taxon>
    </lineage>
</organism>
<evidence type="ECO:0000313" key="2">
    <source>
        <dbReference type="Proteomes" id="UP001603857"/>
    </source>
</evidence>
<gene>
    <name evidence="1" type="ORF">Fmac_015406</name>
</gene>
<dbReference type="EMBL" id="JBGMDY010000005">
    <property type="protein sequence ID" value="KAL2334193.1"/>
    <property type="molecule type" value="Genomic_DNA"/>
</dbReference>
<protein>
    <submittedName>
        <fullName evidence="1">Uncharacterized protein</fullName>
    </submittedName>
</protein>
<name>A0ABD1MEH1_9FABA</name>
<evidence type="ECO:0000313" key="1">
    <source>
        <dbReference type="EMBL" id="KAL2334193.1"/>
    </source>
</evidence>
<dbReference type="Proteomes" id="UP001603857">
    <property type="component" value="Unassembled WGS sequence"/>
</dbReference>
<keyword evidence="2" id="KW-1185">Reference proteome</keyword>
<dbReference type="AlphaFoldDB" id="A0ABD1MEH1"/>
<comment type="caution">
    <text evidence="1">The sequence shown here is derived from an EMBL/GenBank/DDBJ whole genome shotgun (WGS) entry which is preliminary data.</text>
</comment>
<accession>A0ABD1MEH1</accession>
<sequence>MGSPQHTIQSSMNGDDNYEVGVLAEMCMVKIDEMEPQLLNCRHPSPVSVLEPSFQLESCEELFRPNNFDSSKDHTSSIDFALLTLLRLKIGFA</sequence>
<reference evidence="1 2" key="1">
    <citation type="submission" date="2024-08" db="EMBL/GenBank/DDBJ databases">
        <title>Insights into the chromosomal genome structure of Flemingia macrophylla.</title>
        <authorList>
            <person name="Ding Y."/>
            <person name="Zhao Y."/>
            <person name="Bi W."/>
            <person name="Wu M."/>
            <person name="Zhao G."/>
            <person name="Gong Y."/>
            <person name="Li W."/>
            <person name="Zhang P."/>
        </authorList>
    </citation>
    <scope>NUCLEOTIDE SEQUENCE [LARGE SCALE GENOMIC DNA]</scope>
    <source>
        <strain evidence="1">DYQJB</strain>
        <tissue evidence="1">Leaf</tissue>
    </source>
</reference>